<protein>
    <recommendedName>
        <fullName evidence="3">Craniofacial development protein 2</fullName>
    </recommendedName>
</protein>
<keyword evidence="2" id="KW-1185">Reference proteome</keyword>
<reference evidence="1 2" key="1">
    <citation type="journal article" date="2019" name="Commun. Biol.">
        <title>The bagworm genome reveals a unique fibroin gene that provides high tensile strength.</title>
        <authorList>
            <person name="Kono N."/>
            <person name="Nakamura H."/>
            <person name="Ohtoshi R."/>
            <person name="Tomita M."/>
            <person name="Numata K."/>
            <person name="Arakawa K."/>
        </authorList>
    </citation>
    <scope>NUCLEOTIDE SEQUENCE [LARGE SCALE GENOMIC DNA]</scope>
</reference>
<dbReference type="EMBL" id="BGZK01000985">
    <property type="protein sequence ID" value="GBP67514.1"/>
    <property type="molecule type" value="Genomic_DNA"/>
</dbReference>
<dbReference type="AlphaFoldDB" id="A0A4C1XXW8"/>
<dbReference type="Proteomes" id="UP000299102">
    <property type="component" value="Unassembled WGS sequence"/>
</dbReference>
<accession>A0A4C1XXW8</accession>
<dbReference type="Gene3D" id="3.60.10.10">
    <property type="entry name" value="Endonuclease/exonuclease/phosphatase"/>
    <property type="match status" value="1"/>
</dbReference>
<evidence type="ECO:0000313" key="1">
    <source>
        <dbReference type="EMBL" id="GBP67514.1"/>
    </source>
</evidence>
<dbReference type="InterPro" id="IPR036691">
    <property type="entry name" value="Endo/exonu/phosph_ase_sf"/>
</dbReference>
<name>A0A4C1XXW8_EUMVA</name>
<comment type="caution">
    <text evidence="1">The sequence shown here is derived from an EMBL/GenBank/DDBJ whole genome shotgun (WGS) entry which is preliminary data.</text>
</comment>
<proteinExistence type="predicted"/>
<sequence>MPTDHQNQMTNTTINYIHKQSTKCLPPRLVPAEDLDYHPITRIKNQKNENNLYIATLNTRTLRTPESLSELKEALKDLKWDILGISEMRRTGEYIEEHQDFVLFNKGDIKGQGGVGFIVKKYLKEHIIEFIGINDRAAILNITLPSFKTKNGQLSKPMLLRSKQLNLNMNLFTTYPKIL</sequence>
<dbReference type="SUPFAM" id="SSF56219">
    <property type="entry name" value="DNase I-like"/>
    <property type="match status" value="1"/>
</dbReference>
<gene>
    <name evidence="1" type="ORF">EVAR_49881_1</name>
</gene>
<evidence type="ECO:0008006" key="3">
    <source>
        <dbReference type="Google" id="ProtNLM"/>
    </source>
</evidence>
<evidence type="ECO:0000313" key="2">
    <source>
        <dbReference type="Proteomes" id="UP000299102"/>
    </source>
</evidence>
<dbReference type="OrthoDB" id="410104at2759"/>
<organism evidence="1 2">
    <name type="scientific">Eumeta variegata</name>
    <name type="common">Bagworm moth</name>
    <name type="synonym">Eumeta japonica</name>
    <dbReference type="NCBI Taxonomy" id="151549"/>
    <lineage>
        <taxon>Eukaryota</taxon>
        <taxon>Metazoa</taxon>
        <taxon>Ecdysozoa</taxon>
        <taxon>Arthropoda</taxon>
        <taxon>Hexapoda</taxon>
        <taxon>Insecta</taxon>
        <taxon>Pterygota</taxon>
        <taxon>Neoptera</taxon>
        <taxon>Endopterygota</taxon>
        <taxon>Lepidoptera</taxon>
        <taxon>Glossata</taxon>
        <taxon>Ditrysia</taxon>
        <taxon>Tineoidea</taxon>
        <taxon>Psychidae</taxon>
        <taxon>Oiketicinae</taxon>
        <taxon>Eumeta</taxon>
    </lineage>
</organism>